<feature type="transmembrane region" description="Helical" evidence="10">
    <location>
        <begin position="150"/>
        <end position="172"/>
    </location>
</feature>
<evidence type="ECO:0000256" key="3">
    <source>
        <dbReference type="ARBA" id="ARBA00004520"/>
    </source>
</evidence>
<evidence type="ECO:0000256" key="5">
    <source>
        <dbReference type="ARBA" id="ARBA00022771"/>
    </source>
</evidence>
<gene>
    <name evidence="15" type="primary">LOC106167661</name>
    <name evidence="14" type="synonym">LOC106152762</name>
</gene>
<comment type="subcellular location">
    <subcellularLocation>
        <location evidence="2">Cytoplasmic vesicle membrane</location>
        <topology evidence="2">Multi-pass membrane protein</topology>
    </subcellularLocation>
    <subcellularLocation>
        <location evidence="3">Early endosome membrane</location>
        <topology evidence="3">Multi-pass membrane protein</topology>
    </subcellularLocation>
    <subcellularLocation>
        <location evidence="1">Lysosome membrane</location>
        <topology evidence="1">Multi-pass membrane protein</topology>
    </subcellularLocation>
</comment>
<dbReference type="SMART" id="SM00744">
    <property type="entry name" value="RINGv"/>
    <property type="match status" value="1"/>
</dbReference>
<dbReference type="SUPFAM" id="SSF57850">
    <property type="entry name" value="RING/U-box"/>
    <property type="match status" value="1"/>
</dbReference>
<keyword evidence="7" id="KW-0391">Immunity</keyword>
<dbReference type="RefSeq" id="XP_013381934.1">
    <property type="nucleotide sequence ID" value="XM_013526480.1"/>
</dbReference>
<protein>
    <submittedName>
        <fullName evidence="15">E3 ubiquitin-protein ligase MARCH1 isoform X1</fullName>
    </submittedName>
    <submittedName>
        <fullName evidence="14">E3 ubiquitin-protein ligase MARCH1-like</fullName>
    </submittedName>
</protein>
<dbReference type="CDD" id="cd16698">
    <property type="entry name" value="RING_CH-C4HC3_MARCH1-like"/>
    <property type="match status" value="1"/>
</dbReference>
<dbReference type="KEGG" id="lak:106167661"/>
<evidence type="ECO:0000256" key="8">
    <source>
        <dbReference type="ARBA" id="ARBA00023329"/>
    </source>
</evidence>
<name>A0A1S3IUR9_LINAN</name>
<dbReference type="GO" id="GO:0008270">
    <property type="term" value="F:zinc ion binding"/>
    <property type="evidence" value="ECO:0007669"/>
    <property type="project" value="UniProtKB-KW"/>
</dbReference>
<keyword evidence="13" id="KW-1185">Reference proteome</keyword>
<evidence type="ECO:0000256" key="9">
    <source>
        <dbReference type="PROSITE-ProRule" id="PRU00175"/>
    </source>
</evidence>
<dbReference type="KEGG" id="lak:106152762"/>
<dbReference type="Proteomes" id="UP000085678">
    <property type="component" value="Unplaced"/>
</dbReference>
<evidence type="ECO:0000256" key="6">
    <source>
        <dbReference type="ARBA" id="ARBA00022833"/>
    </source>
</evidence>
<dbReference type="GO" id="GO:0031901">
    <property type="term" value="C:early endosome membrane"/>
    <property type="evidence" value="ECO:0007669"/>
    <property type="project" value="UniProtKB-SubCell"/>
</dbReference>
<evidence type="ECO:0000313" key="14">
    <source>
        <dbReference type="RefSeq" id="XP_013381934.1"/>
    </source>
</evidence>
<evidence type="ECO:0000259" key="12">
    <source>
        <dbReference type="PROSITE" id="PS51292"/>
    </source>
</evidence>
<keyword evidence="8" id="KW-0968">Cytoplasmic vesicle</keyword>
<feature type="domain" description="RING-CH-type" evidence="12">
    <location>
        <begin position="67"/>
        <end position="128"/>
    </location>
</feature>
<dbReference type="Pfam" id="PF12906">
    <property type="entry name" value="RINGv"/>
    <property type="match status" value="1"/>
</dbReference>
<dbReference type="AlphaFoldDB" id="A0A1S3IUR9"/>
<dbReference type="PROSITE" id="PS50089">
    <property type="entry name" value="ZF_RING_2"/>
    <property type="match status" value="1"/>
</dbReference>
<evidence type="ECO:0000256" key="2">
    <source>
        <dbReference type="ARBA" id="ARBA00004439"/>
    </source>
</evidence>
<evidence type="ECO:0000313" key="15">
    <source>
        <dbReference type="RefSeq" id="XP_013401952.1"/>
    </source>
</evidence>
<dbReference type="InterPro" id="IPR011016">
    <property type="entry name" value="Znf_RING-CH"/>
</dbReference>
<dbReference type="GeneID" id="106167661"/>
<dbReference type="OMA" id="IRQGNDN"/>
<feature type="domain" description="RING-type" evidence="11">
    <location>
        <begin position="75"/>
        <end position="122"/>
    </location>
</feature>
<sequence length="259" mass="30067">MTESDLLRFQARDCSFEDVTAADYSDSQQQQQRNECSYLLEDHIPLESIHQNSASPPLTECLSRPSTAGSLSEICRICHCESEVDNPLISPCVCSGSLRYVHQDCLQQWIKSADTKSCELCRFEFRMTTKTKPFRKWRKMEMTTMERRKIICSVTFHIIAITCVIWSLYVLIDRTTDEIENGMLEWPFWTKLIVVFIGFTGGLVFMYVQCKMYVQLCRRWKAYNRVIHIQNCPPNASVKFITPVEKIDSESLIQETALL</sequence>
<keyword evidence="6" id="KW-0862">Zinc</keyword>
<dbReference type="STRING" id="7574.A0A1S3IUR9"/>
<dbReference type="GO" id="GO:0002376">
    <property type="term" value="P:immune system process"/>
    <property type="evidence" value="ECO:0007669"/>
    <property type="project" value="UniProtKB-KW"/>
</dbReference>
<keyword evidence="10" id="KW-1133">Transmembrane helix</keyword>
<feature type="transmembrane region" description="Helical" evidence="10">
    <location>
        <begin position="192"/>
        <end position="210"/>
    </location>
</feature>
<dbReference type="InterPro" id="IPR013083">
    <property type="entry name" value="Znf_RING/FYVE/PHD"/>
</dbReference>
<dbReference type="PROSITE" id="PS51292">
    <property type="entry name" value="ZF_RING_CH"/>
    <property type="match status" value="1"/>
</dbReference>
<dbReference type="OrthoDB" id="264354at2759"/>
<proteinExistence type="predicted"/>
<keyword evidence="10" id="KW-0812">Transmembrane</keyword>
<accession>A0A1S3IUR9</accession>
<keyword evidence="5 9" id="KW-0863">Zinc-finger</keyword>
<evidence type="ECO:0000256" key="4">
    <source>
        <dbReference type="ARBA" id="ARBA00022723"/>
    </source>
</evidence>
<reference evidence="14 15" key="1">
    <citation type="submission" date="2025-04" db="UniProtKB">
        <authorList>
            <consortium name="RefSeq"/>
        </authorList>
    </citation>
    <scope>IDENTIFICATION</scope>
    <source>
        <tissue evidence="14 15">Gonads</tissue>
    </source>
</reference>
<dbReference type="PANTHER" id="PTHR45981">
    <property type="entry name" value="LD02310P"/>
    <property type="match status" value="1"/>
</dbReference>
<dbReference type="GO" id="GO:0005765">
    <property type="term" value="C:lysosomal membrane"/>
    <property type="evidence" value="ECO:0007669"/>
    <property type="project" value="UniProtKB-SubCell"/>
</dbReference>
<evidence type="ECO:0000256" key="7">
    <source>
        <dbReference type="ARBA" id="ARBA00022859"/>
    </source>
</evidence>
<dbReference type="Gene3D" id="3.30.40.10">
    <property type="entry name" value="Zinc/RING finger domain, C3HC4 (zinc finger)"/>
    <property type="match status" value="1"/>
</dbReference>
<dbReference type="InterPro" id="IPR001841">
    <property type="entry name" value="Znf_RING"/>
</dbReference>
<organism evidence="13 15">
    <name type="scientific">Lingula anatina</name>
    <name type="common">Brachiopod</name>
    <name type="synonym">Lingula unguis</name>
    <dbReference type="NCBI Taxonomy" id="7574"/>
    <lineage>
        <taxon>Eukaryota</taxon>
        <taxon>Metazoa</taxon>
        <taxon>Spiralia</taxon>
        <taxon>Lophotrochozoa</taxon>
        <taxon>Brachiopoda</taxon>
        <taxon>Linguliformea</taxon>
        <taxon>Lingulata</taxon>
        <taxon>Lingulida</taxon>
        <taxon>Linguloidea</taxon>
        <taxon>Lingulidae</taxon>
        <taxon>Lingula</taxon>
    </lineage>
</organism>
<dbReference type="GeneID" id="106152762"/>
<evidence type="ECO:0000313" key="13">
    <source>
        <dbReference type="Proteomes" id="UP000085678"/>
    </source>
</evidence>
<dbReference type="RefSeq" id="XP_013401952.1">
    <property type="nucleotide sequence ID" value="XM_013546498.1"/>
</dbReference>
<keyword evidence="4" id="KW-0479">Metal-binding</keyword>
<keyword evidence="10" id="KW-0472">Membrane</keyword>
<evidence type="ECO:0000259" key="11">
    <source>
        <dbReference type="PROSITE" id="PS50089"/>
    </source>
</evidence>
<evidence type="ECO:0000256" key="10">
    <source>
        <dbReference type="SAM" id="Phobius"/>
    </source>
</evidence>
<evidence type="ECO:0000256" key="1">
    <source>
        <dbReference type="ARBA" id="ARBA00004155"/>
    </source>
</evidence>